<feature type="region of interest" description="Disordered" evidence="1">
    <location>
        <begin position="1"/>
        <end position="46"/>
    </location>
</feature>
<proteinExistence type="predicted"/>
<feature type="compositionally biased region" description="Polar residues" evidence="1">
    <location>
        <begin position="7"/>
        <end position="32"/>
    </location>
</feature>
<comment type="caution">
    <text evidence="2">The sequence shown here is derived from an EMBL/GenBank/DDBJ whole genome shotgun (WGS) entry which is preliminary data.</text>
</comment>
<evidence type="ECO:0000256" key="1">
    <source>
        <dbReference type="SAM" id="MobiDB-lite"/>
    </source>
</evidence>
<feature type="non-terminal residue" evidence="2">
    <location>
        <position position="1"/>
    </location>
</feature>
<reference evidence="2" key="1">
    <citation type="submission" date="2021-06" db="EMBL/GenBank/DDBJ databases">
        <authorList>
            <person name="Kallberg Y."/>
            <person name="Tangrot J."/>
            <person name="Rosling A."/>
        </authorList>
    </citation>
    <scope>NUCLEOTIDE SEQUENCE</scope>
    <source>
        <strain evidence="2">IN212</strain>
    </source>
</reference>
<protein>
    <submittedName>
        <fullName evidence="2">18096_t:CDS:1</fullName>
    </submittedName>
</protein>
<sequence length="93" mass="10055">SYDVFPQRNTANLSEDNFSTSTLNEENASAETLSEDNASDTSNEVNANLGEGHIYTSSRNNIFLSRSAVTLSGNNTSTTLSRFSATNLRVSNI</sequence>
<accession>A0A9N9GHL4</accession>
<dbReference type="AlphaFoldDB" id="A0A9N9GHL4"/>
<name>A0A9N9GHL4_9GLOM</name>
<keyword evidence="3" id="KW-1185">Reference proteome</keyword>
<gene>
    <name evidence="2" type="ORF">RFULGI_LOCUS6973</name>
</gene>
<dbReference type="EMBL" id="CAJVPZ010009608">
    <property type="protein sequence ID" value="CAG8610920.1"/>
    <property type="molecule type" value="Genomic_DNA"/>
</dbReference>
<evidence type="ECO:0000313" key="2">
    <source>
        <dbReference type="EMBL" id="CAG8610920.1"/>
    </source>
</evidence>
<organism evidence="2 3">
    <name type="scientific">Racocetra fulgida</name>
    <dbReference type="NCBI Taxonomy" id="60492"/>
    <lineage>
        <taxon>Eukaryota</taxon>
        <taxon>Fungi</taxon>
        <taxon>Fungi incertae sedis</taxon>
        <taxon>Mucoromycota</taxon>
        <taxon>Glomeromycotina</taxon>
        <taxon>Glomeromycetes</taxon>
        <taxon>Diversisporales</taxon>
        <taxon>Gigasporaceae</taxon>
        <taxon>Racocetra</taxon>
    </lineage>
</organism>
<dbReference type="Proteomes" id="UP000789396">
    <property type="component" value="Unassembled WGS sequence"/>
</dbReference>
<evidence type="ECO:0000313" key="3">
    <source>
        <dbReference type="Proteomes" id="UP000789396"/>
    </source>
</evidence>